<accession>A0A410WAC7</accession>
<name>A0A410WAC7_9CORY</name>
<sequence length="231" mass="24156" precursor="true">MKTLARPLIALAMTAALPLAACANTNEDATEQSSTSETSSQATSTAASSTESTEEKEKEGVAEAKEAFGSLAPESVFEDFESCEPAGVKNAMDCSGPNVGQFQFSRSESKAASMTQLLTELRSARVVKDTGRAVVGWNTLGSTAVITVVDNEEGTVLQQMTSTDQKDPEERIEELNLLQAPAVVESEKEQPSSSAASSSAAVESEEADASDQNDADDQNDGADQNDTASDS</sequence>
<protein>
    <submittedName>
        <fullName evidence="3">Uncharacterized protein</fullName>
    </submittedName>
</protein>
<feature type="compositionally biased region" description="Low complexity" evidence="1">
    <location>
        <begin position="191"/>
        <end position="202"/>
    </location>
</feature>
<dbReference type="RefSeq" id="WP_229718402.1">
    <property type="nucleotide sequence ID" value="NZ_CP035299.1"/>
</dbReference>
<dbReference type="AlphaFoldDB" id="A0A410WAC7"/>
<evidence type="ECO:0000256" key="1">
    <source>
        <dbReference type="SAM" id="MobiDB-lite"/>
    </source>
</evidence>
<feature type="region of interest" description="Disordered" evidence="1">
    <location>
        <begin position="179"/>
        <end position="231"/>
    </location>
</feature>
<feature type="compositionally biased region" description="Low complexity" evidence="1">
    <location>
        <begin position="31"/>
        <end position="51"/>
    </location>
</feature>
<proteinExistence type="predicted"/>
<evidence type="ECO:0000256" key="2">
    <source>
        <dbReference type="SAM" id="SignalP"/>
    </source>
</evidence>
<feature type="region of interest" description="Disordered" evidence="1">
    <location>
        <begin position="26"/>
        <end position="63"/>
    </location>
</feature>
<gene>
    <name evidence="3" type="ORF">CPELA_08200</name>
</gene>
<dbReference type="KEGG" id="cpeg:CPELA_08200"/>
<feature type="compositionally biased region" description="Acidic residues" evidence="1">
    <location>
        <begin position="203"/>
        <end position="220"/>
    </location>
</feature>
<dbReference type="EMBL" id="CP035299">
    <property type="protein sequence ID" value="QAU52895.1"/>
    <property type="molecule type" value="Genomic_DNA"/>
</dbReference>
<keyword evidence="2" id="KW-0732">Signal</keyword>
<dbReference type="Proteomes" id="UP000288929">
    <property type="component" value="Chromosome"/>
</dbReference>
<organism evidence="3 4">
    <name type="scientific">Corynebacterium pelargi</name>
    <dbReference type="NCBI Taxonomy" id="1471400"/>
    <lineage>
        <taxon>Bacteria</taxon>
        <taxon>Bacillati</taxon>
        <taxon>Actinomycetota</taxon>
        <taxon>Actinomycetes</taxon>
        <taxon>Mycobacteriales</taxon>
        <taxon>Corynebacteriaceae</taxon>
        <taxon>Corynebacterium</taxon>
    </lineage>
</organism>
<feature type="compositionally biased region" description="Basic and acidic residues" evidence="1">
    <location>
        <begin position="53"/>
        <end position="63"/>
    </location>
</feature>
<evidence type="ECO:0000313" key="4">
    <source>
        <dbReference type="Proteomes" id="UP000288929"/>
    </source>
</evidence>
<reference evidence="3 4" key="1">
    <citation type="submission" date="2019-01" db="EMBL/GenBank/DDBJ databases">
        <authorList>
            <person name="Ruckert C."/>
            <person name="Busche T."/>
            <person name="Kalinowski J."/>
        </authorList>
    </citation>
    <scope>NUCLEOTIDE SEQUENCE [LARGE SCALE GENOMIC DNA]</scope>
    <source>
        <strain evidence="3 4">136/3</strain>
    </source>
</reference>
<feature type="compositionally biased region" description="Low complexity" evidence="1">
    <location>
        <begin position="221"/>
        <end position="231"/>
    </location>
</feature>
<feature type="signal peptide" evidence="2">
    <location>
        <begin position="1"/>
        <end position="23"/>
    </location>
</feature>
<keyword evidence="4" id="KW-1185">Reference proteome</keyword>
<feature type="chain" id="PRO_5043702891" evidence="2">
    <location>
        <begin position="24"/>
        <end position="231"/>
    </location>
</feature>
<evidence type="ECO:0000313" key="3">
    <source>
        <dbReference type="EMBL" id="QAU52895.1"/>
    </source>
</evidence>